<feature type="transmembrane region" description="Helical" evidence="5">
    <location>
        <begin position="43"/>
        <end position="65"/>
    </location>
</feature>
<dbReference type="PATRIC" id="fig|1398.26.peg.308"/>
<keyword evidence="2 5" id="KW-0812">Transmembrane</keyword>
<dbReference type="GO" id="GO:0016740">
    <property type="term" value="F:transferase activity"/>
    <property type="evidence" value="ECO:0007669"/>
    <property type="project" value="UniProtKB-ARBA"/>
</dbReference>
<dbReference type="AlphaFoldDB" id="A0A150JWX5"/>
<dbReference type="Gene3D" id="1.20.120.1630">
    <property type="match status" value="1"/>
</dbReference>
<accession>A0A150JWX5</accession>
<dbReference type="EMBL" id="LQYG01000072">
    <property type="protein sequence ID" value="KYC61264.1"/>
    <property type="molecule type" value="Genomic_DNA"/>
</dbReference>
<feature type="transmembrane region" description="Helical" evidence="5">
    <location>
        <begin position="108"/>
        <end position="125"/>
    </location>
</feature>
<dbReference type="Proteomes" id="UP000075288">
    <property type="component" value="Unassembled WGS sequence"/>
</dbReference>
<keyword evidence="3 5" id="KW-1133">Transmembrane helix</keyword>
<dbReference type="PANTHER" id="PTHR12714:SF9">
    <property type="entry name" value="PROTEIN-S-ISOPRENYLCYSTEINE O-METHYLTRANSFERASE"/>
    <property type="match status" value="1"/>
</dbReference>
<keyword evidence="4 5" id="KW-0472">Membrane</keyword>
<dbReference type="RefSeq" id="WP_201061951.1">
    <property type="nucleotide sequence ID" value="NZ_JBCNCD010000039.1"/>
</dbReference>
<evidence type="ECO:0000256" key="5">
    <source>
        <dbReference type="SAM" id="Phobius"/>
    </source>
</evidence>
<dbReference type="Pfam" id="PF04191">
    <property type="entry name" value="PEMT"/>
    <property type="match status" value="1"/>
</dbReference>
<evidence type="ECO:0000313" key="7">
    <source>
        <dbReference type="Proteomes" id="UP000075288"/>
    </source>
</evidence>
<evidence type="ECO:0000256" key="2">
    <source>
        <dbReference type="ARBA" id="ARBA00022692"/>
    </source>
</evidence>
<feature type="transmembrane region" description="Helical" evidence="5">
    <location>
        <begin position="145"/>
        <end position="173"/>
    </location>
</feature>
<evidence type="ECO:0008006" key="8">
    <source>
        <dbReference type="Google" id="ProtNLM"/>
    </source>
</evidence>
<proteinExistence type="predicted"/>
<comment type="subcellular location">
    <subcellularLocation>
        <location evidence="1">Endomembrane system</location>
        <topology evidence="1">Multi-pass membrane protein</topology>
    </subcellularLocation>
</comment>
<dbReference type="InterPro" id="IPR007318">
    <property type="entry name" value="Phopholipid_MeTrfase"/>
</dbReference>
<name>A0A150JWX5_HEYCO</name>
<dbReference type="GO" id="GO:0012505">
    <property type="term" value="C:endomembrane system"/>
    <property type="evidence" value="ECO:0007669"/>
    <property type="project" value="UniProtKB-SubCell"/>
</dbReference>
<organism evidence="6 7">
    <name type="scientific">Heyndrickxia coagulans</name>
    <name type="common">Weizmannia coagulans</name>
    <dbReference type="NCBI Taxonomy" id="1398"/>
    <lineage>
        <taxon>Bacteria</taxon>
        <taxon>Bacillati</taxon>
        <taxon>Bacillota</taxon>
        <taxon>Bacilli</taxon>
        <taxon>Bacillales</taxon>
        <taxon>Bacillaceae</taxon>
        <taxon>Heyndrickxia</taxon>
    </lineage>
</organism>
<evidence type="ECO:0000313" key="6">
    <source>
        <dbReference type="EMBL" id="KYC61264.1"/>
    </source>
</evidence>
<evidence type="ECO:0000256" key="1">
    <source>
        <dbReference type="ARBA" id="ARBA00004127"/>
    </source>
</evidence>
<evidence type="ECO:0000256" key="3">
    <source>
        <dbReference type="ARBA" id="ARBA00022989"/>
    </source>
</evidence>
<dbReference type="PANTHER" id="PTHR12714">
    <property type="entry name" value="PROTEIN-S ISOPRENYLCYSTEINE O-METHYLTRANSFERASE"/>
    <property type="match status" value="1"/>
</dbReference>
<reference evidence="6 7" key="1">
    <citation type="submission" date="2016-01" db="EMBL/GenBank/DDBJ databases">
        <title>Genome Sequences of Twelve Sporeforming Bacillus Species Isolated from Foods.</title>
        <authorList>
            <person name="Berendsen E.M."/>
            <person name="Wells-Bennik M.H."/>
            <person name="Krawcyk A.O."/>
            <person name="De Jong A."/>
            <person name="Holsappel S."/>
            <person name="Eijlander R.T."/>
            <person name="Kuipers O.P."/>
        </authorList>
    </citation>
    <scope>NUCLEOTIDE SEQUENCE [LARGE SCALE GENOMIC DNA]</scope>
    <source>
        <strain evidence="6 7">B4098</strain>
    </source>
</reference>
<evidence type="ECO:0000256" key="4">
    <source>
        <dbReference type="ARBA" id="ARBA00023136"/>
    </source>
</evidence>
<feature type="transmembrane region" description="Helical" evidence="5">
    <location>
        <begin position="12"/>
        <end position="31"/>
    </location>
</feature>
<protein>
    <recommendedName>
        <fullName evidence="8">Protein-S-isoprenylcysteine O-methyltransferase</fullName>
    </recommendedName>
</protein>
<gene>
    <name evidence="6" type="ORF">B4098_3449</name>
</gene>
<comment type="caution">
    <text evidence="6">The sequence shown here is derived from an EMBL/GenBank/DDBJ whole genome shotgun (WGS) entry which is preliminary data.</text>
</comment>
<sequence>MMHGVNQTAYGLWGAVLLNIIIFALFTYSAFKPQTKRDWRTYGAFMAFMIALFSEMYGYPLTIYILTSILGNKYPVLNPFTHANGHLWVALTGGSPILFNILHPLSNVLIFAGLIIIGFGWKGVHSGNGKLVTNGLYHYVRHPQYSGFILMIVGFFVQWPTFITLIMAPMLFVMYTKLAKKEEQVMIHQFGDEYKKYINEVPRFIPRIVRIKKRKALPHG</sequence>